<dbReference type="GO" id="GO:0016538">
    <property type="term" value="F:cyclin-dependent protein serine/threonine kinase regulator activity"/>
    <property type="evidence" value="ECO:0007669"/>
    <property type="project" value="InterPro"/>
</dbReference>
<evidence type="ECO:0000313" key="4">
    <source>
        <dbReference type="EMBL" id="GMM52892.1"/>
    </source>
</evidence>
<name>A0AAV5RNP6_STABA</name>
<gene>
    <name evidence="4" type="ORF">DASB73_038550</name>
</gene>
<evidence type="ECO:0000256" key="1">
    <source>
        <dbReference type="ARBA" id="ARBA00023127"/>
    </source>
</evidence>
<dbReference type="CDD" id="cd20525">
    <property type="entry name" value="CYCLIN_CCNH_rpt2"/>
    <property type="match status" value="1"/>
</dbReference>
<evidence type="ECO:0000313" key="5">
    <source>
        <dbReference type="Proteomes" id="UP001362899"/>
    </source>
</evidence>
<reference evidence="4 5" key="1">
    <citation type="journal article" date="2023" name="Elife">
        <title>Identification of key yeast species and microbe-microbe interactions impacting larval growth of Drosophila in the wild.</title>
        <authorList>
            <person name="Mure A."/>
            <person name="Sugiura Y."/>
            <person name="Maeda R."/>
            <person name="Honda K."/>
            <person name="Sakurai N."/>
            <person name="Takahashi Y."/>
            <person name="Watada M."/>
            <person name="Katoh T."/>
            <person name="Gotoh A."/>
            <person name="Gotoh Y."/>
            <person name="Taniguchi I."/>
            <person name="Nakamura K."/>
            <person name="Hayashi T."/>
            <person name="Katayama T."/>
            <person name="Uemura T."/>
            <person name="Hattori Y."/>
        </authorList>
    </citation>
    <scope>NUCLEOTIDE SEQUENCE [LARGE SCALE GENOMIC DNA]</scope>
    <source>
        <strain evidence="4 5">SB-73</strain>
    </source>
</reference>
<dbReference type="Proteomes" id="UP001362899">
    <property type="component" value="Unassembled WGS sequence"/>
</dbReference>
<dbReference type="InterPro" id="IPR043198">
    <property type="entry name" value="Cyclin/Ssn8"/>
</dbReference>
<dbReference type="PANTHER" id="PTHR10026">
    <property type="entry name" value="CYCLIN"/>
    <property type="match status" value="1"/>
</dbReference>
<dbReference type="InterPro" id="IPR031658">
    <property type="entry name" value="Cyclin_C_2"/>
</dbReference>
<organism evidence="4 5">
    <name type="scientific">Starmerella bacillaris</name>
    <name type="common">Yeast</name>
    <name type="synonym">Candida zemplinina</name>
    <dbReference type="NCBI Taxonomy" id="1247836"/>
    <lineage>
        <taxon>Eukaryota</taxon>
        <taxon>Fungi</taxon>
        <taxon>Dikarya</taxon>
        <taxon>Ascomycota</taxon>
        <taxon>Saccharomycotina</taxon>
        <taxon>Dipodascomycetes</taxon>
        <taxon>Dipodascales</taxon>
        <taxon>Trichomonascaceae</taxon>
        <taxon>Starmerella</taxon>
    </lineage>
</organism>
<dbReference type="InterPro" id="IPR006671">
    <property type="entry name" value="Cyclin_N"/>
</dbReference>
<dbReference type="GO" id="GO:0006357">
    <property type="term" value="P:regulation of transcription by RNA polymerase II"/>
    <property type="evidence" value="ECO:0007669"/>
    <property type="project" value="InterPro"/>
</dbReference>
<evidence type="ECO:0000259" key="3">
    <source>
        <dbReference type="SMART" id="SM00385"/>
    </source>
</evidence>
<evidence type="ECO:0000256" key="2">
    <source>
        <dbReference type="RuleBase" id="RU000383"/>
    </source>
</evidence>
<protein>
    <submittedName>
        <fullName evidence="4">TFIIH complex kinase subunit</fullName>
    </submittedName>
</protein>
<dbReference type="Pfam" id="PF16899">
    <property type="entry name" value="Cyclin_C_2"/>
    <property type="match status" value="1"/>
</dbReference>
<accession>A0AAV5RNP6</accession>
<keyword evidence="5" id="KW-1185">Reference proteome</keyword>
<keyword evidence="4" id="KW-0808">Transferase</keyword>
<dbReference type="CDD" id="cd20524">
    <property type="entry name" value="CYCLIN_CCNH_rpt1"/>
    <property type="match status" value="1"/>
</dbReference>
<feature type="domain" description="Cyclin-like" evidence="3">
    <location>
        <begin position="53"/>
        <end position="135"/>
    </location>
</feature>
<comment type="similarity">
    <text evidence="2">Belongs to the cyclin family.</text>
</comment>
<proteinExistence type="inferred from homology"/>
<sequence>MAELYRKSSQFRLWSFDAPTLAQMKSRNFKRSADEAYLDAHEAEQLVLFFASDKLGAICEHLNLPSQVRATSAAYFRRFFLVNSANDYDPRLLLPTCVFLAAKSENCFITADQLASSLQNIDAQRVRALEFELFSTMKFTLTVHNGLWPLQGFFLDIQRCTDTDQETLAAMFDSARKLVIECFANDVVFLYSPSRIALAALMAANEFVVTEFMAVSMDGPNRSLDTLLESVHACREKMNERSQVTMSKEELKQVNKKLKMRFSPDSSKRVKTS</sequence>
<keyword evidence="4" id="KW-0418">Kinase</keyword>
<dbReference type="AlphaFoldDB" id="A0AAV5RNP6"/>
<dbReference type="Pfam" id="PF00134">
    <property type="entry name" value="Cyclin_N"/>
    <property type="match status" value="1"/>
</dbReference>
<dbReference type="InterPro" id="IPR036915">
    <property type="entry name" value="Cyclin-like_sf"/>
</dbReference>
<dbReference type="Gene3D" id="1.10.472.10">
    <property type="entry name" value="Cyclin-like"/>
    <property type="match status" value="2"/>
</dbReference>
<keyword evidence="1 2" id="KW-0195">Cyclin</keyword>
<dbReference type="SMART" id="SM00385">
    <property type="entry name" value="CYCLIN"/>
    <property type="match status" value="1"/>
</dbReference>
<dbReference type="InterPro" id="IPR013763">
    <property type="entry name" value="Cyclin-like_dom"/>
</dbReference>
<comment type="caution">
    <text evidence="4">The sequence shown here is derived from an EMBL/GenBank/DDBJ whole genome shotgun (WGS) entry which is preliminary data.</text>
</comment>
<dbReference type="GO" id="GO:0016301">
    <property type="term" value="F:kinase activity"/>
    <property type="evidence" value="ECO:0007669"/>
    <property type="project" value="UniProtKB-KW"/>
</dbReference>
<dbReference type="EMBL" id="BTGC01000008">
    <property type="protein sequence ID" value="GMM52892.1"/>
    <property type="molecule type" value="Genomic_DNA"/>
</dbReference>
<dbReference type="SUPFAM" id="SSF47954">
    <property type="entry name" value="Cyclin-like"/>
    <property type="match status" value="2"/>
</dbReference>